<keyword evidence="1" id="KW-0472">Membrane</keyword>
<feature type="transmembrane region" description="Helical" evidence="1">
    <location>
        <begin position="157"/>
        <end position="178"/>
    </location>
</feature>
<reference evidence="3 4" key="1">
    <citation type="journal article" date="2014" name="PLoS Genet.">
        <title>Phylogenetically driven sequencing of extremely halophilic archaea reveals strategies for static and dynamic osmo-response.</title>
        <authorList>
            <person name="Becker E.A."/>
            <person name="Seitzer P.M."/>
            <person name="Tritt A."/>
            <person name="Larsen D."/>
            <person name="Krusor M."/>
            <person name="Yao A.I."/>
            <person name="Wu D."/>
            <person name="Madern D."/>
            <person name="Eisen J.A."/>
            <person name="Darling A.E."/>
            <person name="Facciotti M.T."/>
        </authorList>
    </citation>
    <scope>NUCLEOTIDE SEQUENCE [LARGE SCALE GENOMIC DNA]</scope>
    <source>
        <strain evidence="3 4">DSM 10524</strain>
    </source>
</reference>
<keyword evidence="4" id="KW-1185">Reference proteome</keyword>
<comment type="caution">
    <text evidence="3">The sequence shown here is derived from an EMBL/GenBank/DDBJ whole genome shotgun (WGS) entry which is preliminary data.</text>
</comment>
<evidence type="ECO:0000256" key="1">
    <source>
        <dbReference type="SAM" id="Phobius"/>
    </source>
</evidence>
<keyword evidence="1" id="KW-1133">Transmembrane helix</keyword>
<feature type="transmembrane region" description="Helical" evidence="1">
    <location>
        <begin position="82"/>
        <end position="101"/>
    </location>
</feature>
<feature type="transmembrane region" description="Helical" evidence="1">
    <location>
        <begin position="122"/>
        <end position="145"/>
    </location>
</feature>
<gene>
    <name evidence="3" type="ORF">C491_13262</name>
</gene>
<evidence type="ECO:0000313" key="4">
    <source>
        <dbReference type="Proteomes" id="UP000011688"/>
    </source>
</evidence>
<dbReference type="InterPro" id="IPR057169">
    <property type="entry name" value="DUF7847"/>
</dbReference>
<sequence>MEQFGLILPISGSVAGILLLGTYLVMAVYFVVVARAFARPAHKLSSIPSELYSRRIGRATLSMIVAGIIVFVSIMIGFFLLIIPGIFLSVCFLFFLFVIGVEDRGVIASLRESWDLSRGNRLKLAVVVVFLGAIGASIGMIGAIFELIGVPVAGDLLSILVNAVLFIFIYGLLADAYLQLSGESERKGVSDAL</sequence>
<accession>L9X4A3</accession>
<evidence type="ECO:0000313" key="3">
    <source>
        <dbReference type="EMBL" id="ELY56510.1"/>
    </source>
</evidence>
<dbReference type="AlphaFoldDB" id="L9X4A3"/>
<dbReference type="EMBL" id="AOIB01000027">
    <property type="protein sequence ID" value="ELY56510.1"/>
    <property type="molecule type" value="Genomic_DNA"/>
</dbReference>
<feature type="transmembrane region" description="Helical" evidence="1">
    <location>
        <begin position="59"/>
        <end position="76"/>
    </location>
</feature>
<name>L9X4A3_9EURY</name>
<evidence type="ECO:0000259" key="2">
    <source>
        <dbReference type="Pfam" id="PF25231"/>
    </source>
</evidence>
<keyword evidence="1" id="KW-0812">Transmembrane</keyword>
<feature type="transmembrane region" description="Helical" evidence="1">
    <location>
        <begin position="6"/>
        <end position="38"/>
    </location>
</feature>
<proteinExistence type="predicted"/>
<dbReference type="eggNOG" id="arCOG03934">
    <property type="taxonomic scope" value="Archaea"/>
</dbReference>
<dbReference type="Proteomes" id="UP000011688">
    <property type="component" value="Unassembled WGS sequence"/>
</dbReference>
<feature type="domain" description="DUF7847" evidence="2">
    <location>
        <begin position="7"/>
        <end position="180"/>
    </location>
</feature>
<organism evidence="3 4">
    <name type="scientific">Natronococcus amylolyticus DSM 10524</name>
    <dbReference type="NCBI Taxonomy" id="1227497"/>
    <lineage>
        <taxon>Archaea</taxon>
        <taxon>Methanobacteriati</taxon>
        <taxon>Methanobacteriota</taxon>
        <taxon>Stenosarchaea group</taxon>
        <taxon>Halobacteria</taxon>
        <taxon>Halobacteriales</taxon>
        <taxon>Natrialbaceae</taxon>
        <taxon>Natronococcus</taxon>
    </lineage>
</organism>
<dbReference type="Pfam" id="PF25231">
    <property type="entry name" value="DUF7847"/>
    <property type="match status" value="1"/>
</dbReference>
<protein>
    <recommendedName>
        <fullName evidence="2">DUF7847 domain-containing protein</fullName>
    </recommendedName>
</protein>